<evidence type="ECO:0000256" key="2">
    <source>
        <dbReference type="ARBA" id="ARBA00022801"/>
    </source>
</evidence>
<proteinExistence type="inferred from homology"/>
<organism evidence="5 6">
    <name type="scientific">Microbacterium invictum</name>
    <dbReference type="NCBI Taxonomy" id="515415"/>
    <lineage>
        <taxon>Bacteria</taxon>
        <taxon>Bacillati</taxon>
        <taxon>Actinomycetota</taxon>
        <taxon>Actinomycetes</taxon>
        <taxon>Micrococcales</taxon>
        <taxon>Microbacteriaceae</taxon>
        <taxon>Microbacterium</taxon>
    </lineage>
</organism>
<keyword evidence="6" id="KW-1185">Reference proteome</keyword>
<keyword evidence="3 5" id="KW-0326">Glycosidase</keyword>
<evidence type="ECO:0000256" key="3">
    <source>
        <dbReference type="ARBA" id="ARBA00023295"/>
    </source>
</evidence>
<dbReference type="AlphaFoldDB" id="A0AA40VNC3"/>
<dbReference type="SUPFAM" id="SSF51445">
    <property type="entry name" value="(Trans)glycosidases"/>
    <property type="match status" value="1"/>
</dbReference>
<dbReference type="GO" id="GO:0016052">
    <property type="term" value="P:carbohydrate catabolic process"/>
    <property type="evidence" value="ECO:0007669"/>
    <property type="project" value="TreeGrafter"/>
</dbReference>
<evidence type="ECO:0000313" key="6">
    <source>
        <dbReference type="Proteomes" id="UP000549113"/>
    </source>
</evidence>
<comment type="caution">
    <text evidence="5">The sequence shown here is derived from an EMBL/GenBank/DDBJ whole genome shotgun (WGS) entry which is preliminary data.</text>
</comment>
<dbReference type="PANTHER" id="PTHR10353">
    <property type="entry name" value="GLYCOSYL HYDROLASE"/>
    <property type="match status" value="1"/>
</dbReference>
<dbReference type="InterPro" id="IPR017853">
    <property type="entry name" value="GH"/>
</dbReference>
<protein>
    <submittedName>
        <fullName evidence="5">Beta-glucosidase</fullName>
        <ecNumber evidence="5">3.2.1.21</ecNumber>
    </submittedName>
</protein>
<evidence type="ECO:0000256" key="4">
    <source>
        <dbReference type="RuleBase" id="RU003690"/>
    </source>
</evidence>
<comment type="similarity">
    <text evidence="1 4">Belongs to the glycosyl hydrolase 1 family.</text>
</comment>
<dbReference type="PANTHER" id="PTHR10353:SF36">
    <property type="entry name" value="LP05116P"/>
    <property type="match status" value="1"/>
</dbReference>
<dbReference type="GO" id="GO:0008422">
    <property type="term" value="F:beta-glucosidase activity"/>
    <property type="evidence" value="ECO:0007669"/>
    <property type="project" value="UniProtKB-EC"/>
</dbReference>
<dbReference type="Proteomes" id="UP000549113">
    <property type="component" value="Unassembled WGS sequence"/>
</dbReference>
<accession>A0AA40VNC3</accession>
<sequence length="413" mass="45610">MTEFPDDFLWGASTAPHQIEGNNVNSDWWAREGQMPGMEFSGDADDSYHRYVEDIALLADAGLTAYRFGIEWARIEPRQGQFSRAELAHYRRMIAACLEAGVIPVVTLNHFSLPLWFATEGGWRSPDAVERFSAYVEKVTEILDRVEWVVTINEPNMMAMITMMTEAMRSGDAAQWQSPTVEGESDRERIAAALPVPTLDYAQPMIAAHHAARDIIRARTSAKVGWSIANGAFYANPEHAAKLAEVRYAYEDVYLEASRGDDFVGVQSYSTQRVDENGLVPHPEHPDNTMVGTAYRPDSLAIAVGHAAAVSGLPILVTENGIATADDTRRIAFTSEALAHLAGALEDGVEVRGYLHWSLLDNYEWGHWGPTFGLIAVDRETFVRTPKPSLAWLGDVARSNGAAITRTTTEVQV</sequence>
<name>A0AA40VNC3_9MICO</name>
<dbReference type="EC" id="3.2.1.21" evidence="5"/>
<reference evidence="5 6" key="1">
    <citation type="submission" date="2020-08" db="EMBL/GenBank/DDBJ databases">
        <title>Sequencing the genomes of 1000 actinobacteria strains.</title>
        <authorList>
            <person name="Klenk H.-P."/>
        </authorList>
    </citation>
    <scope>NUCLEOTIDE SEQUENCE [LARGE SCALE GENOMIC DNA]</scope>
    <source>
        <strain evidence="5 6">DSM 19600</strain>
    </source>
</reference>
<dbReference type="EMBL" id="JACIFH010000001">
    <property type="protein sequence ID" value="MBB4141239.1"/>
    <property type="molecule type" value="Genomic_DNA"/>
</dbReference>
<dbReference type="GO" id="GO:0005829">
    <property type="term" value="C:cytosol"/>
    <property type="evidence" value="ECO:0007669"/>
    <property type="project" value="TreeGrafter"/>
</dbReference>
<dbReference type="RefSeq" id="WP_183500737.1">
    <property type="nucleotide sequence ID" value="NZ_BAABCO010000003.1"/>
</dbReference>
<keyword evidence="2 5" id="KW-0378">Hydrolase</keyword>
<evidence type="ECO:0000256" key="1">
    <source>
        <dbReference type="ARBA" id="ARBA00010838"/>
    </source>
</evidence>
<gene>
    <name evidence="5" type="ORF">BKA10_003033</name>
</gene>
<dbReference type="InterPro" id="IPR001360">
    <property type="entry name" value="Glyco_hydro_1"/>
</dbReference>
<dbReference type="Gene3D" id="3.20.20.80">
    <property type="entry name" value="Glycosidases"/>
    <property type="match status" value="1"/>
</dbReference>
<dbReference type="Pfam" id="PF00232">
    <property type="entry name" value="Glyco_hydro_1"/>
    <property type="match status" value="2"/>
</dbReference>
<evidence type="ECO:0000313" key="5">
    <source>
        <dbReference type="EMBL" id="MBB4141239.1"/>
    </source>
</evidence>
<dbReference type="PRINTS" id="PR00131">
    <property type="entry name" value="GLHYDRLASE1"/>
</dbReference>